<dbReference type="RefSeq" id="WP_059056684.1">
    <property type="nucleotide sequence ID" value="NZ_CEML01000002.1"/>
</dbReference>
<dbReference type="Proteomes" id="UP000066737">
    <property type="component" value="Chromosome I"/>
</dbReference>
<dbReference type="KEGG" id="hhb:Hhub_2273"/>
<keyword evidence="3" id="KW-1185">Reference proteome</keyword>
<reference evidence="3" key="1">
    <citation type="journal article" date="2016" name="Environ. Microbiol.">
        <title>The complete genome of a viable archaeum isolated from 123-million-year-old rock salt.</title>
        <authorList>
            <person name="Jaakkola S.T."/>
            <person name="Pfeiffer F."/>
            <person name="Ravantti J.J."/>
            <person name="Guo Q."/>
            <person name="Liu Y."/>
            <person name="Chen X."/>
            <person name="Ma H."/>
            <person name="Yang C."/>
            <person name="Oksanen H.M."/>
            <person name="Bamford D.H."/>
        </authorList>
    </citation>
    <scope>NUCLEOTIDE SEQUENCE</scope>
    <source>
        <strain evidence="3">JI20-1</strain>
    </source>
</reference>
<dbReference type="EMBL" id="LN831302">
    <property type="protein sequence ID" value="CQH55718.1"/>
    <property type="molecule type" value="Genomic_DNA"/>
</dbReference>
<name>A0A0U5H175_9EURY</name>
<proteinExistence type="predicted"/>
<dbReference type="AlphaFoldDB" id="A0A0U5H175"/>
<sequence length="120" mass="13257">MLPFDDETVTQVAADAGVTESALREAAKSVQATLADFPGLTVDGLVYEWRQAFREDPLVERRPDAWILRVPERVWADVRERAVIPNDIEDALMALYATETDEDGGGVALVIARNSATELR</sequence>
<accession>A0A0U5H175</accession>
<protein>
    <recommendedName>
        <fullName evidence="1">DUF8048 domain-containing protein</fullName>
    </recommendedName>
</protein>
<evidence type="ECO:0000313" key="2">
    <source>
        <dbReference type="EMBL" id="CQH55718.1"/>
    </source>
</evidence>
<evidence type="ECO:0000313" key="3">
    <source>
        <dbReference type="Proteomes" id="UP000066737"/>
    </source>
</evidence>
<dbReference type="STRING" id="1407499.HHUB_2273"/>
<evidence type="ECO:0000259" key="1">
    <source>
        <dbReference type="Pfam" id="PF26222"/>
    </source>
</evidence>
<dbReference type="OrthoDB" id="339814at2157"/>
<dbReference type="InterPro" id="IPR058361">
    <property type="entry name" value="DUF8048"/>
</dbReference>
<dbReference type="Pfam" id="PF26222">
    <property type="entry name" value="DUF8048"/>
    <property type="match status" value="1"/>
</dbReference>
<organism evidence="2 3">
    <name type="scientific">Halobacterium hubeiense</name>
    <dbReference type="NCBI Taxonomy" id="1407499"/>
    <lineage>
        <taxon>Archaea</taxon>
        <taxon>Methanobacteriati</taxon>
        <taxon>Methanobacteriota</taxon>
        <taxon>Stenosarchaea group</taxon>
        <taxon>Halobacteria</taxon>
        <taxon>Halobacteriales</taxon>
        <taxon>Halobacteriaceae</taxon>
        <taxon>Halobacterium</taxon>
    </lineage>
</organism>
<gene>
    <name evidence="2" type="ORF">HHUB_2273</name>
</gene>
<feature type="domain" description="DUF8048" evidence="1">
    <location>
        <begin position="3"/>
        <end position="106"/>
    </location>
</feature>
<dbReference type="GeneID" id="26658920"/>